<feature type="transmembrane region" description="Helical" evidence="9">
    <location>
        <begin position="92"/>
        <end position="111"/>
    </location>
</feature>
<dbReference type="Proteomes" id="UP001527099">
    <property type="component" value="Unassembled WGS sequence"/>
</dbReference>
<reference evidence="11 12" key="1">
    <citation type="submission" date="2022-05" db="EMBL/GenBank/DDBJ databases">
        <title>Genome Sequencing of Bee-Associated Microbes.</title>
        <authorList>
            <person name="Dunlap C."/>
        </authorList>
    </citation>
    <scope>NUCLEOTIDE SEQUENCE [LARGE SCALE GENOMIC DNA]</scope>
    <source>
        <strain evidence="11 12">NRRL B-14421</strain>
    </source>
</reference>
<name>A0ABT4GD75_9BACL</name>
<dbReference type="InterPro" id="IPR035906">
    <property type="entry name" value="MetI-like_sf"/>
</dbReference>
<keyword evidence="3 9" id="KW-0813">Transport</keyword>
<protein>
    <submittedName>
        <fullName evidence="11">Amino acid ABC transporter permease</fullName>
    </submittedName>
</protein>
<keyword evidence="4" id="KW-1003">Cell membrane</keyword>
<comment type="similarity">
    <text evidence="2">Belongs to the binding-protein-dependent transport system permease family. HisMQ subfamily.</text>
</comment>
<feature type="transmembrane region" description="Helical" evidence="9">
    <location>
        <begin position="192"/>
        <end position="212"/>
    </location>
</feature>
<evidence type="ECO:0000256" key="6">
    <source>
        <dbReference type="ARBA" id="ARBA00022970"/>
    </source>
</evidence>
<dbReference type="InterPro" id="IPR010065">
    <property type="entry name" value="AA_ABC_transptr_permease_3TM"/>
</dbReference>
<keyword evidence="7 9" id="KW-1133">Transmembrane helix</keyword>
<dbReference type="PANTHER" id="PTHR30614">
    <property type="entry name" value="MEMBRANE COMPONENT OF AMINO ACID ABC TRANSPORTER"/>
    <property type="match status" value="1"/>
</dbReference>
<dbReference type="RefSeq" id="WP_268615846.1">
    <property type="nucleotide sequence ID" value="NZ_JAMDMX010000045.1"/>
</dbReference>
<evidence type="ECO:0000313" key="12">
    <source>
        <dbReference type="Proteomes" id="UP001527099"/>
    </source>
</evidence>
<dbReference type="EMBL" id="JAMDMX010000045">
    <property type="protein sequence ID" value="MCY9694153.1"/>
    <property type="molecule type" value="Genomic_DNA"/>
</dbReference>
<evidence type="ECO:0000256" key="8">
    <source>
        <dbReference type="ARBA" id="ARBA00023136"/>
    </source>
</evidence>
<comment type="caution">
    <text evidence="11">The sequence shown here is derived from an EMBL/GenBank/DDBJ whole genome shotgun (WGS) entry which is preliminary data.</text>
</comment>
<evidence type="ECO:0000256" key="7">
    <source>
        <dbReference type="ARBA" id="ARBA00022989"/>
    </source>
</evidence>
<dbReference type="InterPro" id="IPR043429">
    <property type="entry name" value="ArtM/GltK/GlnP/TcyL/YhdX-like"/>
</dbReference>
<organism evidence="11 12">
    <name type="scientific">Paenibacillus alginolyticus</name>
    <dbReference type="NCBI Taxonomy" id="59839"/>
    <lineage>
        <taxon>Bacteria</taxon>
        <taxon>Bacillati</taxon>
        <taxon>Bacillota</taxon>
        <taxon>Bacilli</taxon>
        <taxon>Bacillales</taxon>
        <taxon>Paenibacillaceae</taxon>
        <taxon>Paenibacillus</taxon>
    </lineage>
</organism>
<evidence type="ECO:0000256" key="2">
    <source>
        <dbReference type="ARBA" id="ARBA00010072"/>
    </source>
</evidence>
<dbReference type="PANTHER" id="PTHR30614:SF20">
    <property type="entry name" value="GLUTAMINE TRANSPORT SYSTEM PERMEASE PROTEIN GLNP"/>
    <property type="match status" value="1"/>
</dbReference>
<feature type="transmembrane region" description="Helical" evidence="9">
    <location>
        <begin position="22"/>
        <end position="45"/>
    </location>
</feature>
<evidence type="ECO:0000259" key="10">
    <source>
        <dbReference type="PROSITE" id="PS50928"/>
    </source>
</evidence>
<dbReference type="PROSITE" id="PS50928">
    <property type="entry name" value="ABC_TM1"/>
    <property type="match status" value="1"/>
</dbReference>
<dbReference type="CDD" id="cd06261">
    <property type="entry name" value="TM_PBP2"/>
    <property type="match status" value="1"/>
</dbReference>
<feature type="transmembrane region" description="Helical" evidence="9">
    <location>
        <begin position="57"/>
        <end position="80"/>
    </location>
</feature>
<dbReference type="Pfam" id="PF00528">
    <property type="entry name" value="BPD_transp_1"/>
    <property type="match status" value="1"/>
</dbReference>
<evidence type="ECO:0000313" key="11">
    <source>
        <dbReference type="EMBL" id="MCY9694153.1"/>
    </source>
</evidence>
<keyword evidence="5 9" id="KW-0812">Transmembrane</keyword>
<evidence type="ECO:0000256" key="4">
    <source>
        <dbReference type="ARBA" id="ARBA00022475"/>
    </source>
</evidence>
<dbReference type="SUPFAM" id="SSF161098">
    <property type="entry name" value="MetI-like"/>
    <property type="match status" value="1"/>
</dbReference>
<sequence>MQHLDFSILAEWQNIRLLLQSLWYTVAYTLAGFTLSILVGTIISFGQMAKNRPIRFLSLAYLSWFRGTPLLVQLFLLYYGLPILFGIDTVPWVSGIIALAMYGGAYSSQIIRSTIQSIDRGQMEAGRSIGFSYAQTMRKIIIPQAVIRMLAPMTNELISLTKNSSLLSTITVMELFRQANILIADTYKTLEFLIAVAILYYVVNNIIGLIGIKLEKRLSTGDDMR</sequence>
<keyword evidence="8 9" id="KW-0472">Membrane</keyword>
<keyword evidence="6" id="KW-0029">Amino-acid transport</keyword>
<dbReference type="Gene3D" id="1.10.3720.10">
    <property type="entry name" value="MetI-like"/>
    <property type="match status" value="1"/>
</dbReference>
<feature type="domain" description="ABC transmembrane type-1" evidence="10">
    <location>
        <begin position="22"/>
        <end position="211"/>
    </location>
</feature>
<dbReference type="InterPro" id="IPR000515">
    <property type="entry name" value="MetI-like"/>
</dbReference>
<evidence type="ECO:0000256" key="9">
    <source>
        <dbReference type="RuleBase" id="RU363032"/>
    </source>
</evidence>
<proteinExistence type="inferred from homology"/>
<evidence type="ECO:0000256" key="5">
    <source>
        <dbReference type="ARBA" id="ARBA00022692"/>
    </source>
</evidence>
<accession>A0ABT4GD75</accession>
<dbReference type="NCBIfam" id="TIGR01726">
    <property type="entry name" value="HEQRo_perm_3TM"/>
    <property type="match status" value="1"/>
</dbReference>
<evidence type="ECO:0000256" key="1">
    <source>
        <dbReference type="ARBA" id="ARBA00004651"/>
    </source>
</evidence>
<gene>
    <name evidence="11" type="ORF">M5X19_14745</name>
</gene>
<evidence type="ECO:0000256" key="3">
    <source>
        <dbReference type="ARBA" id="ARBA00022448"/>
    </source>
</evidence>
<comment type="subcellular location">
    <subcellularLocation>
        <location evidence="1 9">Cell membrane</location>
        <topology evidence="1 9">Multi-pass membrane protein</topology>
    </subcellularLocation>
</comment>
<keyword evidence="12" id="KW-1185">Reference proteome</keyword>